<sequence length="61" mass="6724">MELEEKQALTWEAFVQGPVVNFFSEYGLEKLTVDDGNGNKAKLAKLKDCGIKIESSSTTTI</sequence>
<evidence type="ECO:0000313" key="2">
    <source>
        <dbReference type="Proteomes" id="UP000001551"/>
    </source>
</evidence>
<dbReference type="AlphaFoldDB" id="E6U3Z3"/>
<gene>
    <name evidence="1" type="ordered locus">Ethha_2156</name>
</gene>
<keyword evidence="2" id="KW-1185">Reference proteome</keyword>
<evidence type="ECO:0000313" key="1">
    <source>
        <dbReference type="EMBL" id="ADU27673.1"/>
    </source>
</evidence>
<dbReference type="eggNOG" id="ENOG503359C">
    <property type="taxonomic scope" value="Bacteria"/>
</dbReference>
<dbReference type="RefSeq" id="WP_013486021.1">
    <property type="nucleotide sequence ID" value="NC_014828.1"/>
</dbReference>
<accession>E6U3Z3</accession>
<reference evidence="1 2" key="1">
    <citation type="submission" date="2010-12" db="EMBL/GenBank/DDBJ databases">
        <title>Complete sequence of Ethanoligenens harbinense YUAN-3.</title>
        <authorList>
            <person name="Lucas S."/>
            <person name="Copeland A."/>
            <person name="Lapidus A."/>
            <person name="Cheng J.-F."/>
            <person name="Bruce D."/>
            <person name="Goodwin L."/>
            <person name="Pitluck S."/>
            <person name="Chertkov O."/>
            <person name="Misra M."/>
            <person name="Detter J.C."/>
            <person name="Han C."/>
            <person name="Tapia R."/>
            <person name="Land M."/>
            <person name="Hauser L."/>
            <person name="Jeffries C."/>
            <person name="Kyrpides N."/>
            <person name="Ivanova N."/>
            <person name="Mikhailova N."/>
            <person name="Wang A."/>
            <person name="Mouttaki H."/>
            <person name="He Z."/>
            <person name="Zhou J."/>
            <person name="Hemme C.L."/>
            <person name="Woyke T."/>
        </authorList>
    </citation>
    <scope>NUCLEOTIDE SEQUENCE [LARGE SCALE GENOMIC DNA]</scope>
    <source>
        <strain evidence="2">DSM 18485 / JCM 12961 / CGMCC 1.5033 / YUAN-3</strain>
    </source>
</reference>
<dbReference type="KEGG" id="eha:Ethha_2156"/>
<dbReference type="Proteomes" id="UP000001551">
    <property type="component" value="Chromosome"/>
</dbReference>
<organism evidence="1 2">
    <name type="scientific">Ethanoligenens harbinense (strain DSM 18485 / JCM 12961 / CGMCC 1.5033 / YUAN-3)</name>
    <dbReference type="NCBI Taxonomy" id="663278"/>
    <lineage>
        <taxon>Bacteria</taxon>
        <taxon>Bacillati</taxon>
        <taxon>Bacillota</taxon>
        <taxon>Clostridia</taxon>
        <taxon>Eubacteriales</taxon>
        <taxon>Oscillospiraceae</taxon>
        <taxon>Ethanoligenens</taxon>
    </lineage>
</organism>
<dbReference type="EMBL" id="CP002400">
    <property type="protein sequence ID" value="ADU27673.1"/>
    <property type="molecule type" value="Genomic_DNA"/>
</dbReference>
<proteinExistence type="predicted"/>
<name>E6U3Z3_ETHHY</name>
<protein>
    <submittedName>
        <fullName evidence="1">Uncharacterized protein</fullName>
    </submittedName>
</protein>
<dbReference type="HOGENOM" id="CLU_2915598_0_0_9"/>